<dbReference type="EC" id="2.8.1.7" evidence="3"/>
<feature type="coiled-coil region" evidence="11">
    <location>
        <begin position="239"/>
        <end position="266"/>
    </location>
</feature>
<evidence type="ECO:0000259" key="12">
    <source>
        <dbReference type="Pfam" id="PF00266"/>
    </source>
</evidence>
<name>A0A1Q2D153_9ACTN</name>
<dbReference type="GO" id="GO:0008483">
    <property type="term" value="F:transaminase activity"/>
    <property type="evidence" value="ECO:0007669"/>
    <property type="project" value="UniProtKB-KW"/>
</dbReference>
<dbReference type="InterPro" id="IPR020578">
    <property type="entry name" value="Aminotrans_V_PyrdxlP_BS"/>
</dbReference>
<keyword evidence="13" id="KW-0032">Aminotransferase</keyword>
<evidence type="ECO:0000256" key="8">
    <source>
        <dbReference type="ARBA" id="ARBA00023014"/>
    </source>
</evidence>
<dbReference type="InterPro" id="IPR015424">
    <property type="entry name" value="PyrdxlP-dep_Trfase"/>
</dbReference>
<evidence type="ECO:0000256" key="3">
    <source>
        <dbReference type="ARBA" id="ARBA00012239"/>
    </source>
</evidence>
<sequence length="369" mass="37996">MSVYLDHAATTPMRSEAVEAFVEQATIVGNPASLHRPGQRARSALEEAREELAAAVGAHPSEVIFTSGGSEADSIAILGGWSARRADRGRVVISAVEHPAVAGAVERGAEVIPVTATGVVDVEAAAELIDERVGVVSVMAVNNETGVVQPVEAVRKLAVRAGAWMHSDAVQALGHLPVDFRQSGLDLMSLSAHKVGGPVGIGALLARRSVAPAAIGLGGGQERGVRSGTNAVALAASFARAARLAVEELEAEAARLRALKPRVEAASTAAGGRLNSAVDGAPHIVNATFDGIKADALLFLLDQRGVHASVGSACRAGVHQPSEVLLAMGRTADEAAQSLRFSLGRTTTAADIERFEEVLSLAVEQARNV</sequence>
<keyword evidence="11" id="KW-0175">Coiled coil</keyword>
<keyword evidence="4 13" id="KW-0808">Transferase</keyword>
<evidence type="ECO:0000313" key="14">
    <source>
        <dbReference type="Proteomes" id="UP000188235"/>
    </source>
</evidence>
<evidence type="ECO:0000313" key="13">
    <source>
        <dbReference type="EMBL" id="AQP52098.1"/>
    </source>
</evidence>
<gene>
    <name evidence="13" type="ORF">BW733_15990</name>
</gene>
<dbReference type="Gene3D" id="3.90.1150.10">
    <property type="entry name" value="Aspartate Aminotransferase, domain 1"/>
    <property type="match status" value="1"/>
</dbReference>
<dbReference type="InterPro" id="IPR015422">
    <property type="entry name" value="PyrdxlP-dep_Trfase_small"/>
</dbReference>
<comment type="cofactor">
    <cofactor evidence="1 10">
        <name>pyridoxal 5'-phosphate</name>
        <dbReference type="ChEBI" id="CHEBI:597326"/>
    </cofactor>
</comment>
<comment type="similarity">
    <text evidence="2">Belongs to the class-V pyridoxal-phosphate-dependent aminotransferase family. NifS/IscS subfamily.</text>
</comment>
<keyword evidence="14" id="KW-1185">Reference proteome</keyword>
<keyword evidence="8" id="KW-0411">Iron-sulfur</keyword>
<evidence type="ECO:0000256" key="2">
    <source>
        <dbReference type="ARBA" id="ARBA00006490"/>
    </source>
</evidence>
<evidence type="ECO:0000256" key="1">
    <source>
        <dbReference type="ARBA" id="ARBA00001933"/>
    </source>
</evidence>
<evidence type="ECO:0000256" key="9">
    <source>
        <dbReference type="ARBA" id="ARBA00050776"/>
    </source>
</evidence>
<reference evidence="13 14" key="1">
    <citation type="journal article" date="2008" name="Int. J. Syst. Evol. Microbiol.">
        <title>Tessaracoccus flavescens sp. nov., isolated from marine sediment.</title>
        <authorList>
            <person name="Lee D.W."/>
            <person name="Lee S.D."/>
        </authorList>
    </citation>
    <scope>NUCLEOTIDE SEQUENCE [LARGE SCALE GENOMIC DNA]</scope>
    <source>
        <strain evidence="13 14">SST-39T</strain>
    </source>
</reference>
<keyword evidence="6" id="KW-0663">Pyridoxal phosphate</keyword>
<dbReference type="OrthoDB" id="9808002at2"/>
<dbReference type="AlphaFoldDB" id="A0A1Q2D153"/>
<dbReference type="PANTHER" id="PTHR11601:SF34">
    <property type="entry name" value="CYSTEINE DESULFURASE"/>
    <property type="match status" value="1"/>
</dbReference>
<dbReference type="SUPFAM" id="SSF53383">
    <property type="entry name" value="PLP-dependent transferases"/>
    <property type="match status" value="1"/>
</dbReference>
<keyword evidence="7" id="KW-0408">Iron</keyword>
<dbReference type="EMBL" id="CP019607">
    <property type="protein sequence ID" value="AQP52098.1"/>
    <property type="molecule type" value="Genomic_DNA"/>
</dbReference>
<dbReference type="STRING" id="399497.BW733_15990"/>
<dbReference type="Gene3D" id="3.40.640.10">
    <property type="entry name" value="Type I PLP-dependent aspartate aminotransferase-like (Major domain)"/>
    <property type="match status" value="1"/>
</dbReference>
<dbReference type="RefSeq" id="WP_077351998.1">
    <property type="nucleotide sequence ID" value="NZ_CP019607.1"/>
</dbReference>
<dbReference type="Proteomes" id="UP000188235">
    <property type="component" value="Chromosome"/>
</dbReference>
<dbReference type="KEGG" id="tfa:BW733_15990"/>
<evidence type="ECO:0000256" key="7">
    <source>
        <dbReference type="ARBA" id="ARBA00023004"/>
    </source>
</evidence>
<dbReference type="GO" id="GO:0031071">
    <property type="term" value="F:cysteine desulfurase activity"/>
    <property type="evidence" value="ECO:0007669"/>
    <property type="project" value="UniProtKB-EC"/>
</dbReference>
<accession>A0A1Q2D153</accession>
<dbReference type="PIRSF" id="PIRSF005572">
    <property type="entry name" value="NifS"/>
    <property type="match status" value="1"/>
</dbReference>
<dbReference type="PROSITE" id="PS00595">
    <property type="entry name" value="AA_TRANSFER_CLASS_5"/>
    <property type="match status" value="1"/>
</dbReference>
<dbReference type="Gene3D" id="1.10.260.50">
    <property type="match status" value="1"/>
</dbReference>
<evidence type="ECO:0000256" key="5">
    <source>
        <dbReference type="ARBA" id="ARBA00022723"/>
    </source>
</evidence>
<dbReference type="PANTHER" id="PTHR11601">
    <property type="entry name" value="CYSTEINE DESULFURYLASE FAMILY MEMBER"/>
    <property type="match status" value="1"/>
</dbReference>
<proteinExistence type="inferred from homology"/>
<evidence type="ECO:0000256" key="10">
    <source>
        <dbReference type="RuleBase" id="RU004504"/>
    </source>
</evidence>
<dbReference type="Pfam" id="PF00266">
    <property type="entry name" value="Aminotran_5"/>
    <property type="match status" value="1"/>
</dbReference>
<dbReference type="GO" id="GO:0051536">
    <property type="term" value="F:iron-sulfur cluster binding"/>
    <property type="evidence" value="ECO:0007669"/>
    <property type="project" value="UniProtKB-KW"/>
</dbReference>
<evidence type="ECO:0000256" key="4">
    <source>
        <dbReference type="ARBA" id="ARBA00022679"/>
    </source>
</evidence>
<comment type="catalytic activity">
    <reaction evidence="9">
        <text>(sulfur carrier)-H + L-cysteine = (sulfur carrier)-SH + L-alanine</text>
        <dbReference type="Rhea" id="RHEA:43892"/>
        <dbReference type="Rhea" id="RHEA-COMP:14737"/>
        <dbReference type="Rhea" id="RHEA-COMP:14739"/>
        <dbReference type="ChEBI" id="CHEBI:29917"/>
        <dbReference type="ChEBI" id="CHEBI:35235"/>
        <dbReference type="ChEBI" id="CHEBI:57972"/>
        <dbReference type="ChEBI" id="CHEBI:64428"/>
        <dbReference type="EC" id="2.8.1.7"/>
    </reaction>
</comment>
<keyword evidence="5" id="KW-0479">Metal-binding</keyword>
<dbReference type="GO" id="GO:0046872">
    <property type="term" value="F:metal ion binding"/>
    <property type="evidence" value="ECO:0007669"/>
    <property type="project" value="UniProtKB-KW"/>
</dbReference>
<organism evidence="13 14">
    <name type="scientific">Tessaracoccus flavescens</name>
    <dbReference type="NCBI Taxonomy" id="399497"/>
    <lineage>
        <taxon>Bacteria</taxon>
        <taxon>Bacillati</taxon>
        <taxon>Actinomycetota</taxon>
        <taxon>Actinomycetes</taxon>
        <taxon>Propionibacteriales</taxon>
        <taxon>Propionibacteriaceae</taxon>
        <taxon>Tessaracoccus</taxon>
    </lineage>
</organism>
<evidence type="ECO:0000256" key="11">
    <source>
        <dbReference type="SAM" id="Coils"/>
    </source>
</evidence>
<dbReference type="InterPro" id="IPR016454">
    <property type="entry name" value="Cysteine_dSase"/>
</dbReference>
<evidence type="ECO:0000256" key="6">
    <source>
        <dbReference type="ARBA" id="ARBA00022898"/>
    </source>
</evidence>
<dbReference type="InterPro" id="IPR015421">
    <property type="entry name" value="PyrdxlP-dep_Trfase_major"/>
</dbReference>
<feature type="domain" description="Aminotransferase class V" evidence="12">
    <location>
        <begin position="3"/>
        <end position="355"/>
    </location>
</feature>
<dbReference type="InterPro" id="IPR000192">
    <property type="entry name" value="Aminotrans_V_dom"/>
</dbReference>
<protein>
    <recommendedName>
        <fullName evidence="3">cysteine desulfurase</fullName>
        <ecNumber evidence="3">2.8.1.7</ecNumber>
    </recommendedName>
</protein>